<proteinExistence type="predicted"/>
<evidence type="ECO:0000313" key="1">
    <source>
        <dbReference type="EMBL" id="AUB31667.1"/>
    </source>
</evidence>
<dbReference type="AlphaFoldDB" id="A0A2K8SDX9"/>
<dbReference type="Proteomes" id="UP000231823">
    <property type="component" value="Chromosome"/>
</dbReference>
<reference evidence="1 2" key="1">
    <citation type="submission" date="2017-12" db="EMBL/GenBank/DDBJ databases">
        <title>Complete genome sequence of Spiroplasma floricola 23-6 (ATCC 29989).</title>
        <authorList>
            <person name="Tsai Y.-M."/>
            <person name="Wu P.-S."/>
            <person name="Lo W.-S."/>
            <person name="Kuo C.-H."/>
        </authorList>
    </citation>
    <scope>NUCLEOTIDE SEQUENCE [LARGE SCALE GENOMIC DNA]</scope>
    <source>
        <strain evidence="1 2">23-6</strain>
    </source>
</reference>
<sequence>MKKLRYLAILIFSLLIGASLFFIANTSFESNSIHKTTYDNYVYFKVKFDITLLDKEILPVKLKNNNNTNKTKDFLKENKLTYLENLFEIENNKNLKKNNTILFYPKDTIEVLRISRFEVKKEFFTSRSISETLAEKSVDIFLDTKNSFEECMTKLQEIYKGTFNAEFYKKALPKLIY</sequence>
<organism evidence="1 2">
    <name type="scientific">Spiroplasma floricola 23-6</name>
    <dbReference type="NCBI Taxonomy" id="1336749"/>
    <lineage>
        <taxon>Bacteria</taxon>
        <taxon>Bacillati</taxon>
        <taxon>Mycoplasmatota</taxon>
        <taxon>Mollicutes</taxon>
        <taxon>Entomoplasmatales</taxon>
        <taxon>Spiroplasmataceae</taxon>
        <taxon>Spiroplasma</taxon>
    </lineage>
</organism>
<dbReference type="OrthoDB" id="389603at2"/>
<keyword evidence="2" id="KW-1185">Reference proteome</keyword>
<dbReference type="EMBL" id="CP025057">
    <property type="protein sequence ID" value="AUB31667.1"/>
    <property type="molecule type" value="Genomic_DNA"/>
</dbReference>
<dbReference type="KEGG" id="sfz:SFLOR_v1c06170"/>
<accession>A0A2K8SDX9</accession>
<protein>
    <submittedName>
        <fullName evidence="1">Uncharacterized protein</fullName>
    </submittedName>
</protein>
<evidence type="ECO:0000313" key="2">
    <source>
        <dbReference type="Proteomes" id="UP000231823"/>
    </source>
</evidence>
<gene>
    <name evidence="1" type="ORF">SFLOR_v1c06170</name>
</gene>
<dbReference type="RefSeq" id="WP_100916645.1">
    <property type="nucleotide sequence ID" value="NZ_CP025057.1"/>
</dbReference>
<name>A0A2K8SDX9_9MOLU</name>